<name>A0A645DH10_9ZZZZ</name>
<accession>A0A645DH10</accession>
<organism evidence="1">
    <name type="scientific">bioreactor metagenome</name>
    <dbReference type="NCBI Taxonomy" id="1076179"/>
    <lineage>
        <taxon>unclassified sequences</taxon>
        <taxon>metagenomes</taxon>
        <taxon>ecological metagenomes</taxon>
    </lineage>
</organism>
<evidence type="ECO:0000313" key="1">
    <source>
        <dbReference type="EMBL" id="MPM87872.1"/>
    </source>
</evidence>
<comment type="caution">
    <text evidence="1">The sequence shown here is derived from an EMBL/GenBank/DDBJ whole genome shotgun (WGS) entry which is preliminary data.</text>
</comment>
<protein>
    <submittedName>
        <fullName evidence="1">Uncharacterized protein</fullName>
    </submittedName>
</protein>
<dbReference type="EMBL" id="VSSQ01035599">
    <property type="protein sequence ID" value="MPM87872.1"/>
    <property type="molecule type" value="Genomic_DNA"/>
</dbReference>
<sequence length="75" mass="8209">MVDPDGNLYDPFADKVQAISGIAFVENFLPMLQGLLRNYTPQEPEIIGSQSGEQVVCLKGQHGPDHRMVPGKDKA</sequence>
<dbReference type="AlphaFoldDB" id="A0A645DH10"/>
<reference evidence="1" key="1">
    <citation type="submission" date="2019-08" db="EMBL/GenBank/DDBJ databases">
        <authorList>
            <person name="Kucharzyk K."/>
            <person name="Murdoch R.W."/>
            <person name="Higgins S."/>
            <person name="Loffler F."/>
        </authorList>
    </citation>
    <scope>NUCLEOTIDE SEQUENCE</scope>
</reference>
<gene>
    <name evidence="1" type="ORF">SDC9_134972</name>
</gene>
<proteinExistence type="predicted"/>